<reference evidence="1" key="1">
    <citation type="submission" date="2023-03" db="EMBL/GenBank/DDBJ databases">
        <title>Massive genome expansion in bonnet fungi (Mycena s.s.) driven by repeated elements and novel gene families across ecological guilds.</title>
        <authorList>
            <consortium name="Lawrence Berkeley National Laboratory"/>
            <person name="Harder C.B."/>
            <person name="Miyauchi S."/>
            <person name="Viragh M."/>
            <person name="Kuo A."/>
            <person name="Thoen E."/>
            <person name="Andreopoulos B."/>
            <person name="Lu D."/>
            <person name="Skrede I."/>
            <person name="Drula E."/>
            <person name="Henrissat B."/>
            <person name="Morin E."/>
            <person name="Kohler A."/>
            <person name="Barry K."/>
            <person name="LaButti K."/>
            <person name="Morin E."/>
            <person name="Salamov A."/>
            <person name="Lipzen A."/>
            <person name="Mereny Z."/>
            <person name="Hegedus B."/>
            <person name="Baldrian P."/>
            <person name="Stursova M."/>
            <person name="Weitz H."/>
            <person name="Taylor A."/>
            <person name="Grigoriev I.V."/>
            <person name="Nagy L.G."/>
            <person name="Martin F."/>
            <person name="Kauserud H."/>
        </authorList>
    </citation>
    <scope>NUCLEOTIDE SEQUENCE</scope>
    <source>
        <strain evidence="1">CBHHK067</strain>
    </source>
</reference>
<comment type="caution">
    <text evidence="1">The sequence shown here is derived from an EMBL/GenBank/DDBJ whole genome shotgun (WGS) entry which is preliminary data.</text>
</comment>
<dbReference type="Proteomes" id="UP001221757">
    <property type="component" value="Unassembled WGS sequence"/>
</dbReference>
<accession>A0AAD7AWH5</accession>
<organism evidence="1 2">
    <name type="scientific">Mycena rosella</name>
    <name type="common">Pink bonnet</name>
    <name type="synonym">Agaricus rosellus</name>
    <dbReference type="NCBI Taxonomy" id="1033263"/>
    <lineage>
        <taxon>Eukaryota</taxon>
        <taxon>Fungi</taxon>
        <taxon>Dikarya</taxon>
        <taxon>Basidiomycota</taxon>
        <taxon>Agaricomycotina</taxon>
        <taxon>Agaricomycetes</taxon>
        <taxon>Agaricomycetidae</taxon>
        <taxon>Agaricales</taxon>
        <taxon>Marasmiineae</taxon>
        <taxon>Mycenaceae</taxon>
        <taxon>Mycena</taxon>
    </lineage>
</organism>
<gene>
    <name evidence="1" type="ORF">B0H17DRAFT_1342424</name>
</gene>
<proteinExistence type="predicted"/>
<dbReference type="EMBL" id="JARKIE010001510">
    <property type="protein sequence ID" value="KAJ7601676.1"/>
    <property type="molecule type" value="Genomic_DNA"/>
</dbReference>
<keyword evidence="2" id="KW-1185">Reference proteome</keyword>
<evidence type="ECO:0000313" key="2">
    <source>
        <dbReference type="Proteomes" id="UP001221757"/>
    </source>
</evidence>
<sequence>MDRSQQSFAPTCRLRPFVPPLEAHRRRTLVLPCCSTRPFLRLRNFLAAARPCSHSSSRNRPAAPACRSDCVLTAGIHPYPPHCVPLENNGQGQGGGSGVGSFEDNIAACLSFSSWRDYSHTRWVWFASLFFPSSEVGRRLPTRERRRTLSAHGRHTVRFVRRS</sequence>
<protein>
    <submittedName>
        <fullName evidence="1">Uncharacterized protein</fullName>
    </submittedName>
</protein>
<dbReference type="AlphaFoldDB" id="A0AAD7AWH5"/>
<evidence type="ECO:0000313" key="1">
    <source>
        <dbReference type="EMBL" id="KAJ7601676.1"/>
    </source>
</evidence>
<name>A0AAD7AWH5_MYCRO</name>